<feature type="domain" description="Imm-5-like" evidence="1">
    <location>
        <begin position="20"/>
        <end position="149"/>
    </location>
</feature>
<proteinExistence type="predicted"/>
<dbReference type="EMBL" id="JBHTLX010000020">
    <property type="protein sequence ID" value="MFD1249251.1"/>
    <property type="molecule type" value="Genomic_DNA"/>
</dbReference>
<organism evidence="2 3">
    <name type="scientific">Nocardioides ginsengisoli</name>
    <dbReference type="NCBI Taxonomy" id="363868"/>
    <lineage>
        <taxon>Bacteria</taxon>
        <taxon>Bacillati</taxon>
        <taxon>Actinomycetota</taxon>
        <taxon>Actinomycetes</taxon>
        <taxon>Propionibacteriales</taxon>
        <taxon>Nocardioidaceae</taxon>
        <taxon>Nocardioides</taxon>
    </lineage>
</organism>
<keyword evidence="3" id="KW-1185">Reference proteome</keyword>
<evidence type="ECO:0000313" key="3">
    <source>
        <dbReference type="Proteomes" id="UP001597229"/>
    </source>
</evidence>
<name>A0ABW3W2G6_9ACTN</name>
<comment type="caution">
    <text evidence="2">The sequence shown here is derived from an EMBL/GenBank/DDBJ whole genome shotgun (WGS) entry which is preliminary data.</text>
</comment>
<evidence type="ECO:0000313" key="2">
    <source>
        <dbReference type="EMBL" id="MFD1249251.1"/>
    </source>
</evidence>
<gene>
    <name evidence="2" type="ORF">ACFQ3F_15745</name>
</gene>
<accession>A0ABW3W2G6</accession>
<protein>
    <submittedName>
        <fullName evidence="2">Immunity protein</fullName>
    </submittedName>
</protein>
<dbReference type="Proteomes" id="UP001597229">
    <property type="component" value="Unassembled WGS sequence"/>
</dbReference>
<dbReference type="InterPro" id="IPR048667">
    <property type="entry name" value="Imm5-like"/>
</dbReference>
<evidence type="ECO:0000259" key="1">
    <source>
        <dbReference type="Pfam" id="PF21805"/>
    </source>
</evidence>
<sequence>MILPKVRDPRFTTIRRGGSLTDADHRLLALWAAECAEHVLPLFEAERPDDPRPREALCAVRAWTRGELPMMRTRAAGGHAMAAARDLCGAARFAAYAAGQAAVVAHVAAHELGAAAYAIKAVRAAAPGDAEAVEAGRAECAWQRDRLPEEIRALVIDDQRLRNDLCWSVFSV</sequence>
<dbReference type="Pfam" id="PF21805">
    <property type="entry name" value="Imm5_like"/>
    <property type="match status" value="1"/>
</dbReference>
<reference evidence="3" key="1">
    <citation type="journal article" date="2019" name="Int. J. Syst. Evol. Microbiol.">
        <title>The Global Catalogue of Microorganisms (GCM) 10K type strain sequencing project: providing services to taxonomists for standard genome sequencing and annotation.</title>
        <authorList>
            <consortium name="The Broad Institute Genomics Platform"/>
            <consortium name="The Broad Institute Genome Sequencing Center for Infectious Disease"/>
            <person name="Wu L."/>
            <person name="Ma J."/>
        </authorList>
    </citation>
    <scope>NUCLEOTIDE SEQUENCE [LARGE SCALE GENOMIC DNA]</scope>
    <source>
        <strain evidence="3">CCUG 52478</strain>
    </source>
</reference>
<dbReference type="RefSeq" id="WP_367921743.1">
    <property type="nucleotide sequence ID" value="NZ_BAABAC010000049.1"/>
</dbReference>